<comment type="similarity">
    <text evidence="1 4">Belongs to the Frigida family.</text>
</comment>
<keyword evidence="3 4" id="KW-0287">Flowering</keyword>
<feature type="compositionally biased region" description="Basic and acidic residues" evidence="5">
    <location>
        <begin position="142"/>
        <end position="188"/>
    </location>
</feature>
<evidence type="ECO:0000256" key="2">
    <source>
        <dbReference type="ARBA" id="ARBA00022782"/>
    </source>
</evidence>
<evidence type="ECO:0000256" key="4">
    <source>
        <dbReference type="RuleBase" id="RU364012"/>
    </source>
</evidence>
<feature type="compositionally biased region" description="Acidic residues" evidence="5">
    <location>
        <begin position="292"/>
        <end position="304"/>
    </location>
</feature>
<accession>A0A8T2TKX5</accession>
<evidence type="ECO:0000256" key="1">
    <source>
        <dbReference type="ARBA" id="ARBA00008956"/>
    </source>
</evidence>
<keyword evidence="7" id="KW-1185">Reference proteome</keyword>
<keyword evidence="4" id="KW-0217">Developmental protein</keyword>
<evidence type="ECO:0000313" key="7">
    <source>
        <dbReference type="Proteomes" id="UP000825935"/>
    </source>
</evidence>
<feature type="compositionally biased region" description="Basic and acidic residues" evidence="5">
    <location>
        <begin position="305"/>
        <end position="315"/>
    </location>
</feature>
<evidence type="ECO:0000313" key="6">
    <source>
        <dbReference type="EMBL" id="KAH7423128.1"/>
    </source>
</evidence>
<feature type="compositionally biased region" description="Polar residues" evidence="5">
    <location>
        <begin position="225"/>
        <end position="234"/>
    </location>
</feature>
<feature type="region of interest" description="Disordered" evidence="5">
    <location>
        <begin position="591"/>
        <end position="630"/>
    </location>
</feature>
<dbReference type="GO" id="GO:0030154">
    <property type="term" value="P:cell differentiation"/>
    <property type="evidence" value="ECO:0007669"/>
    <property type="project" value="UniProtKB-KW"/>
</dbReference>
<keyword evidence="2 4" id="KW-0221">Differentiation</keyword>
<sequence length="677" mass="75537">MASPPTDISGALQSIPEKKEFLRKTFEDLEEQRAIISRCSRGWKDLDARLSEIHDALEKRYKEIVDKEMKFEARMKELQETLDKRESVIESREQASLARVQEQKDAAIAAIREQKRKWIEERQLLQNQSLAKPDVDATGCRSKHEDGKVGQKDDTNKADTHGKERADINSKKRDTGLKDRPDLDDQKRSKALTSSKNSNKEDANTKSVKAKDNDTKKNEEVPKPASTTVSQDCSASGPMEVDKQTENEVPTNKKQEILVGKQHAEQQNDSNSKEKAEPMTTECQDSTRSGDEDGSDDAKDEDGNDEIHKEDNKEVESKLRTLCENMDGIGLHSFMNSQKKKDIKLVKKELTAAMRCASDPPKLVLESILNRHSTGSTTENGKDKPSLSALRSCVTLLESLGAILDDEGRVKDGFSDGIKEEASKIAEAWKTKLNPKGTDLSALLEMQRFLQLVAVFGLSTSFNEAELCDLVACTCARKPVRKLLHKLGLDHKVSGLIERVIKDGKNLEAVDLIQEYKLAEKFPPVPLLKAYLKDIRQGHTTSASAEEKDEIHMKELNAARAVLKCVETYKLEADYPTEGLQRRIAQLEKLSTEKRRNPDTSAGVSKKPRVNVPNVPQSNPYRPGRFGGRGTGGRNFGVPYGQAGYPYIGGGPIYGSSYARGNFNYGGRLSYQGPYRR</sequence>
<dbReference type="EMBL" id="CM035417">
    <property type="protein sequence ID" value="KAH7423128.1"/>
    <property type="molecule type" value="Genomic_DNA"/>
</dbReference>
<comment type="caution">
    <text evidence="6">The sequence shown here is derived from an EMBL/GenBank/DDBJ whole genome shotgun (WGS) entry which is preliminary data.</text>
</comment>
<protein>
    <recommendedName>
        <fullName evidence="4">FRIGIDA-like protein</fullName>
    </recommendedName>
</protein>
<gene>
    <name evidence="6" type="ORF">KP509_12G040400</name>
</gene>
<feature type="compositionally biased region" description="Basic and acidic residues" evidence="5">
    <location>
        <begin position="198"/>
        <end position="222"/>
    </location>
</feature>
<dbReference type="AlphaFoldDB" id="A0A8T2TKX5"/>
<dbReference type="Proteomes" id="UP000825935">
    <property type="component" value="Chromosome 12"/>
</dbReference>
<dbReference type="OrthoDB" id="1930990at2759"/>
<dbReference type="InterPro" id="IPR012474">
    <property type="entry name" value="Frigida"/>
</dbReference>
<dbReference type="Pfam" id="PF07899">
    <property type="entry name" value="Frigida"/>
    <property type="match status" value="1"/>
</dbReference>
<dbReference type="PANTHER" id="PTHR31791">
    <property type="entry name" value="FRIGIDA-LIKE PROTEIN 3-RELATED"/>
    <property type="match status" value="1"/>
</dbReference>
<proteinExistence type="inferred from homology"/>
<feature type="compositionally biased region" description="Basic and acidic residues" evidence="5">
    <location>
        <begin position="240"/>
        <end position="277"/>
    </location>
</feature>
<reference evidence="6" key="1">
    <citation type="submission" date="2021-08" db="EMBL/GenBank/DDBJ databases">
        <title>WGS assembly of Ceratopteris richardii.</title>
        <authorList>
            <person name="Marchant D.B."/>
            <person name="Chen G."/>
            <person name="Jenkins J."/>
            <person name="Shu S."/>
            <person name="Leebens-Mack J."/>
            <person name="Grimwood J."/>
            <person name="Schmutz J."/>
            <person name="Soltis P."/>
            <person name="Soltis D."/>
            <person name="Chen Z.-H."/>
        </authorList>
    </citation>
    <scope>NUCLEOTIDE SEQUENCE</scope>
    <source>
        <strain evidence="6">Whitten #5841</strain>
        <tissue evidence="6">Leaf</tissue>
    </source>
</reference>
<dbReference type="PANTHER" id="PTHR31791:SF4">
    <property type="entry name" value="FRIGIDA-LIKE PROTEIN 3"/>
    <property type="match status" value="1"/>
</dbReference>
<feature type="region of interest" description="Disordered" evidence="5">
    <location>
        <begin position="124"/>
        <end position="315"/>
    </location>
</feature>
<organism evidence="6 7">
    <name type="scientific">Ceratopteris richardii</name>
    <name type="common">Triangle waterfern</name>
    <dbReference type="NCBI Taxonomy" id="49495"/>
    <lineage>
        <taxon>Eukaryota</taxon>
        <taxon>Viridiplantae</taxon>
        <taxon>Streptophyta</taxon>
        <taxon>Embryophyta</taxon>
        <taxon>Tracheophyta</taxon>
        <taxon>Polypodiopsida</taxon>
        <taxon>Polypodiidae</taxon>
        <taxon>Polypodiales</taxon>
        <taxon>Pteridineae</taxon>
        <taxon>Pteridaceae</taxon>
        <taxon>Parkerioideae</taxon>
        <taxon>Ceratopteris</taxon>
    </lineage>
</organism>
<evidence type="ECO:0000256" key="3">
    <source>
        <dbReference type="ARBA" id="ARBA00023089"/>
    </source>
</evidence>
<evidence type="ECO:0000256" key="5">
    <source>
        <dbReference type="SAM" id="MobiDB-lite"/>
    </source>
</evidence>
<name>A0A8T2TKX5_CERRI</name>
<dbReference type="OMA" id="CRSKHED"/>